<dbReference type="AlphaFoldDB" id="A0A8H6ITD5"/>
<feature type="region of interest" description="Disordered" evidence="1">
    <location>
        <begin position="23"/>
        <end position="78"/>
    </location>
</feature>
<accession>A0A8H6ITD5</accession>
<dbReference type="EMBL" id="WIGN01000371">
    <property type="protein sequence ID" value="KAF6796425.1"/>
    <property type="molecule type" value="Genomic_DNA"/>
</dbReference>
<evidence type="ECO:0000313" key="3">
    <source>
        <dbReference type="Proteomes" id="UP000652219"/>
    </source>
</evidence>
<comment type="caution">
    <text evidence="2">The sequence shown here is derived from an EMBL/GenBank/DDBJ whole genome shotgun (WGS) entry which is preliminary data.</text>
</comment>
<reference evidence="2 3" key="1">
    <citation type="journal article" date="2020" name="Phytopathology">
        <title>Genome Sequence Resources of Colletotrichum truncatum, C. plurivorum, C. musicola, and C. sojae: Four Species Pathogenic to Soybean (Glycine max).</title>
        <authorList>
            <person name="Rogerio F."/>
            <person name="Boufleur T.R."/>
            <person name="Ciampi-Guillardi M."/>
            <person name="Sukno S.A."/>
            <person name="Thon M.R."/>
            <person name="Massola Junior N.S."/>
            <person name="Baroncelli R."/>
        </authorList>
    </citation>
    <scope>NUCLEOTIDE SEQUENCE [LARGE SCALE GENOMIC DNA]</scope>
    <source>
        <strain evidence="2 3">LFN0009</strain>
    </source>
</reference>
<sequence>MVRESSPQHRTWLYWAALGHKGHKPKGEGGISLDTTLQRAPSDSRPRDCTMSPPLLSSSAGFPHYERPLQAGPTPSLSVQGSKIAKGLKISTLPASEDWLAERWESHSLPDQPYYKQLAEALDHRGLAWKLLSLGQVRSTDRPIDNGHPSVVVGVADNSSENLVAEVA</sequence>
<gene>
    <name evidence="2" type="ORF">CSOJ01_13207</name>
</gene>
<protein>
    <submittedName>
        <fullName evidence="2">Uncharacterized protein</fullName>
    </submittedName>
</protein>
<name>A0A8H6ITD5_9PEZI</name>
<keyword evidence="3" id="KW-1185">Reference proteome</keyword>
<proteinExistence type="predicted"/>
<organism evidence="2 3">
    <name type="scientific">Colletotrichum sojae</name>
    <dbReference type="NCBI Taxonomy" id="2175907"/>
    <lineage>
        <taxon>Eukaryota</taxon>
        <taxon>Fungi</taxon>
        <taxon>Dikarya</taxon>
        <taxon>Ascomycota</taxon>
        <taxon>Pezizomycotina</taxon>
        <taxon>Sordariomycetes</taxon>
        <taxon>Hypocreomycetidae</taxon>
        <taxon>Glomerellales</taxon>
        <taxon>Glomerellaceae</taxon>
        <taxon>Colletotrichum</taxon>
        <taxon>Colletotrichum orchidearum species complex</taxon>
    </lineage>
</organism>
<dbReference type="Proteomes" id="UP000652219">
    <property type="component" value="Unassembled WGS sequence"/>
</dbReference>
<evidence type="ECO:0000313" key="2">
    <source>
        <dbReference type="EMBL" id="KAF6796425.1"/>
    </source>
</evidence>
<evidence type="ECO:0000256" key="1">
    <source>
        <dbReference type="SAM" id="MobiDB-lite"/>
    </source>
</evidence>